<comment type="caution">
    <text evidence="1">The sequence shown here is derived from an EMBL/GenBank/DDBJ whole genome shotgun (WGS) entry which is preliminary data.</text>
</comment>
<organism evidence="1 2">
    <name type="scientific">Cetraspora pellucida</name>
    <dbReference type="NCBI Taxonomy" id="1433469"/>
    <lineage>
        <taxon>Eukaryota</taxon>
        <taxon>Fungi</taxon>
        <taxon>Fungi incertae sedis</taxon>
        <taxon>Mucoromycota</taxon>
        <taxon>Glomeromycotina</taxon>
        <taxon>Glomeromycetes</taxon>
        <taxon>Diversisporales</taxon>
        <taxon>Gigasporaceae</taxon>
        <taxon>Cetraspora</taxon>
    </lineage>
</organism>
<sequence length="397" mass="46826">MALEPLIIDTHINANYFITSGKYENTNIIDNSEETRQEIVNIIINHAQVNLNIQTLYILEESEGYCKFILPLDMYKNWIKEEELSKKFNFIKPHRTYKNYASSFWSEHYVCSYAGTKRERNDCIEGGHTQKKQFTQKASKKVGCNCDLRICYAPNIFCNKVIIVHYKYKHNGHIPGSHNDVQFLKKSEETITKIKMFTQQGLLLSAIKNLIKTSDEVIESKLKENGWNDPKNVMLDNDDAEINAIFAIFPHSNIFLCWWHLKHSWRRWIQKNIEKKDHDNLFHNLEQLLSINNENKVDSVITQFEEKWKHTSASTQGNVVYIIEYYNDDFSCNCKAYFKHLAPCKHILAISRKYDIEIIEHTYLSSHKHLVMLRHEANLDDIPLNEIKGYRQTQRNM</sequence>
<proteinExistence type="predicted"/>
<accession>A0ACA9MJ29</accession>
<name>A0ACA9MJ29_9GLOM</name>
<dbReference type="Proteomes" id="UP000789366">
    <property type="component" value="Unassembled WGS sequence"/>
</dbReference>
<reference evidence="1" key="1">
    <citation type="submission" date="2021-06" db="EMBL/GenBank/DDBJ databases">
        <authorList>
            <person name="Kallberg Y."/>
            <person name="Tangrot J."/>
            <person name="Rosling A."/>
        </authorList>
    </citation>
    <scope>NUCLEOTIDE SEQUENCE</scope>
    <source>
        <strain evidence="1">28 12/20/2015</strain>
    </source>
</reference>
<keyword evidence="2" id="KW-1185">Reference proteome</keyword>
<evidence type="ECO:0000313" key="2">
    <source>
        <dbReference type="Proteomes" id="UP000789366"/>
    </source>
</evidence>
<evidence type="ECO:0000313" key="1">
    <source>
        <dbReference type="EMBL" id="CAG8592180.1"/>
    </source>
</evidence>
<protein>
    <submittedName>
        <fullName evidence="1">12472_t:CDS:1</fullName>
    </submittedName>
</protein>
<gene>
    <name evidence="1" type="ORF">SPELUC_LOCUS6792</name>
</gene>
<dbReference type="EMBL" id="CAJVPW010008306">
    <property type="protein sequence ID" value="CAG8592180.1"/>
    <property type="molecule type" value="Genomic_DNA"/>
</dbReference>